<evidence type="ECO:0000259" key="5">
    <source>
        <dbReference type="Pfam" id="PF23559"/>
    </source>
</evidence>
<accession>A0AAV6WLX1</accession>
<dbReference type="InterPro" id="IPR044974">
    <property type="entry name" value="Disease_R_plants"/>
</dbReference>
<evidence type="ECO:0000256" key="4">
    <source>
        <dbReference type="ARBA" id="ARBA00022840"/>
    </source>
</evidence>
<dbReference type="PANTHER" id="PTHR23155:SF1185">
    <property type="entry name" value="DISEASE RESISTANCE RPP8-LIKE PROTEIN 3-RELATED"/>
    <property type="match status" value="1"/>
</dbReference>
<dbReference type="InterPro" id="IPR032675">
    <property type="entry name" value="LRR_dom_sf"/>
</dbReference>
<keyword evidence="3" id="KW-0611">Plant defense</keyword>
<gene>
    <name evidence="7" type="ORF">BUALT_Bualt14G0060500</name>
</gene>
<reference evidence="7" key="1">
    <citation type="submission" date="2019-10" db="EMBL/GenBank/DDBJ databases">
        <authorList>
            <person name="Zhang R."/>
            <person name="Pan Y."/>
            <person name="Wang J."/>
            <person name="Ma R."/>
            <person name="Yu S."/>
        </authorList>
    </citation>
    <scope>NUCLEOTIDE SEQUENCE</scope>
    <source>
        <strain evidence="7">LA-IB0</strain>
        <tissue evidence="7">Leaf</tissue>
    </source>
</reference>
<dbReference type="Gene3D" id="3.80.10.10">
    <property type="entry name" value="Ribonuclease Inhibitor"/>
    <property type="match status" value="2"/>
</dbReference>
<evidence type="ECO:0000313" key="7">
    <source>
        <dbReference type="EMBL" id="KAG8369890.1"/>
    </source>
</evidence>
<evidence type="ECO:0000256" key="1">
    <source>
        <dbReference type="ARBA" id="ARBA00022737"/>
    </source>
</evidence>
<dbReference type="Gene3D" id="1.10.10.10">
    <property type="entry name" value="Winged helix-like DNA-binding domain superfamily/Winged helix DNA-binding domain"/>
    <property type="match status" value="1"/>
</dbReference>
<dbReference type="SUPFAM" id="SSF52058">
    <property type="entry name" value="L domain-like"/>
    <property type="match status" value="1"/>
</dbReference>
<dbReference type="InterPro" id="IPR055414">
    <property type="entry name" value="LRR_R13L4/SHOC2-like"/>
</dbReference>
<feature type="domain" description="Disease resistance protein winged helix" evidence="5">
    <location>
        <begin position="1"/>
        <end position="59"/>
    </location>
</feature>
<keyword evidence="1" id="KW-0677">Repeat</keyword>
<dbReference type="InterPro" id="IPR058922">
    <property type="entry name" value="WHD_DRP"/>
</dbReference>
<dbReference type="Proteomes" id="UP000826271">
    <property type="component" value="Unassembled WGS sequence"/>
</dbReference>
<dbReference type="GO" id="GO:0098542">
    <property type="term" value="P:defense response to other organism"/>
    <property type="evidence" value="ECO:0007669"/>
    <property type="project" value="TreeGrafter"/>
</dbReference>
<keyword evidence="2" id="KW-0547">Nucleotide-binding</keyword>
<sequence length="486" mass="56838">MWAAEGFLELHRSDEEESILEIAEHCLSELAQRSMVKVQVDEFSGKIKSCQLHDLMRDICLSKGKEENFLKIIPFKNENEPMSLISLRKSATTGLTRRLSINADLPNDNYFLLKHETTEHVRSALFFTTHLYYMSSDDALNSLFKNFKFLKILQLENFDLKMKLCKAIGNLVHLRYLSLRNSELSELPSTISKLKFLQTLDIKWHFILHLSIPDGISKLEQLRHLYLPRWYKGNTHLRLSSLKKLEVLKNFDSHVYDVRDLFQLTNLRKLAATLWLTWEDFNEVVSYLTSDSNRLNDSSFCIYYEFCSEEELFLLRKFVGCHHLRSLELYGHVSKLPEQNYFSLSLTKLTLNSSGLEEDPMATLEKLPRLKILSLHSNAFIGKEMRCSYQGFLQLRTLEFRYLKNIEDWRVDEGSMSNLLCLNIDDCKKLNMIPDGLRFVTTIQKLEILNMPKAFLHKLQSSDGEPGEDFFKISHISSVVFWDYHT</sequence>
<feature type="domain" description="Disease resistance R13L4/SHOC-2-like LRR" evidence="6">
    <location>
        <begin position="131"/>
        <end position="418"/>
    </location>
</feature>
<evidence type="ECO:0000256" key="3">
    <source>
        <dbReference type="ARBA" id="ARBA00022821"/>
    </source>
</evidence>
<protein>
    <submittedName>
        <fullName evidence="7">Uncharacterized protein</fullName>
    </submittedName>
</protein>
<keyword evidence="8" id="KW-1185">Reference proteome</keyword>
<keyword evidence="4" id="KW-0067">ATP-binding</keyword>
<dbReference type="Pfam" id="PF23598">
    <property type="entry name" value="LRR_14"/>
    <property type="match status" value="1"/>
</dbReference>
<dbReference type="PANTHER" id="PTHR23155">
    <property type="entry name" value="DISEASE RESISTANCE PROTEIN RP"/>
    <property type="match status" value="1"/>
</dbReference>
<comment type="caution">
    <text evidence="7">The sequence shown here is derived from an EMBL/GenBank/DDBJ whole genome shotgun (WGS) entry which is preliminary data.</text>
</comment>
<organism evidence="7 8">
    <name type="scientific">Buddleja alternifolia</name>
    <dbReference type="NCBI Taxonomy" id="168488"/>
    <lineage>
        <taxon>Eukaryota</taxon>
        <taxon>Viridiplantae</taxon>
        <taxon>Streptophyta</taxon>
        <taxon>Embryophyta</taxon>
        <taxon>Tracheophyta</taxon>
        <taxon>Spermatophyta</taxon>
        <taxon>Magnoliopsida</taxon>
        <taxon>eudicotyledons</taxon>
        <taxon>Gunneridae</taxon>
        <taxon>Pentapetalae</taxon>
        <taxon>asterids</taxon>
        <taxon>lamiids</taxon>
        <taxon>Lamiales</taxon>
        <taxon>Scrophulariaceae</taxon>
        <taxon>Buddlejeae</taxon>
        <taxon>Buddleja</taxon>
    </lineage>
</organism>
<dbReference type="EMBL" id="WHWC01000014">
    <property type="protein sequence ID" value="KAG8369890.1"/>
    <property type="molecule type" value="Genomic_DNA"/>
</dbReference>
<evidence type="ECO:0000313" key="8">
    <source>
        <dbReference type="Proteomes" id="UP000826271"/>
    </source>
</evidence>
<proteinExistence type="predicted"/>
<dbReference type="InterPro" id="IPR036388">
    <property type="entry name" value="WH-like_DNA-bd_sf"/>
</dbReference>
<evidence type="ECO:0000259" key="6">
    <source>
        <dbReference type="Pfam" id="PF23598"/>
    </source>
</evidence>
<name>A0AAV6WLX1_9LAMI</name>
<dbReference type="AlphaFoldDB" id="A0AAV6WLX1"/>
<dbReference type="Pfam" id="PF23559">
    <property type="entry name" value="WHD_DRP"/>
    <property type="match status" value="1"/>
</dbReference>
<evidence type="ECO:0000256" key="2">
    <source>
        <dbReference type="ARBA" id="ARBA00022741"/>
    </source>
</evidence>